<evidence type="ECO:0000256" key="4">
    <source>
        <dbReference type="ARBA" id="ARBA00022448"/>
    </source>
</evidence>
<dbReference type="GO" id="GO:0046677">
    <property type="term" value="P:response to antibiotic"/>
    <property type="evidence" value="ECO:0007669"/>
    <property type="project" value="UniProtKB-KW"/>
</dbReference>
<dbReference type="AlphaFoldDB" id="A0A315ZZ02"/>
<dbReference type="CDD" id="cd13143">
    <property type="entry name" value="MATE_MepA_like"/>
    <property type="match status" value="1"/>
</dbReference>
<dbReference type="GO" id="GO:0015297">
    <property type="term" value="F:antiporter activity"/>
    <property type="evidence" value="ECO:0007669"/>
    <property type="project" value="InterPro"/>
</dbReference>
<feature type="transmembrane region" description="Helical" evidence="10">
    <location>
        <begin position="365"/>
        <end position="390"/>
    </location>
</feature>
<dbReference type="RefSeq" id="WP_109710909.1">
    <property type="nucleotide sequence ID" value="NZ_QGDS01000005.1"/>
</dbReference>
<evidence type="ECO:0000256" key="8">
    <source>
        <dbReference type="ARBA" id="ARBA00023136"/>
    </source>
</evidence>
<feature type="transmembrane region" description="Helical" evidence="10">
    <location>
        <begin position="144"/>
        <end position="164"/>
    </location>
</feature>
<keyword evidence="12" id="KW-1185">Reference proteome</keyword>
<evidence type="ECO:0000256" key="2">
    <source>
        <dbReference type="ARBA" id="ARBA00008417"/>
    </source>
</evidence>
<evidence type="ECO:0000313" key="11">
    <source>
        <dbReference type="EMBL" id="SUQ14221.1"/>
    </source>
</evidence>
<feature type="transmembrane region" description="Helical" evidence="10">
    <location>
        <begin position="254"/>
        <end position="274"/>
    </location>
</feature>
<proteinExistence type="inferred from homology"/>
<feature type="transmembrane region" description="Helical" evidence="10">
    <location>
        <begin position="73"/>
        <end position="92"/>
    </location>
</feature>
<keyword evidence="6 10" id="KW-0812">Transmembrane</keyword>
<evidence type="ECO:0000256" key="7">
    <source>
        <dbReference type="ARBA" id="ARBA00022989"/>
    </source>
</evidence>
<comment type="similarity">
    <text evidence="2">Belongs to the multi antimicrobial extrusion (MATE) (TC 2.A.66.1) family. MepA subfamily.</text>
</comment>
<dbReference type="Pfam" id="PF01554">
    <property type="entry name" value="MatE"/>
    <property type="match status" value="2"/>
</dbReference>
<gene>
    <name evidence="11" type="ORF">SAMN05216529_105196</name>
</gene>
<evidence type="ECO:0000256" key="6">
    <source>
        <dbReference type="ARBA" id="ARBA00022692"/>
    </source>
</evidence>
<evidence type="ECO:0000256" key="3">
    <source>
        <dbReference type="ARBA" id="ARBA00022106"/>
    </source>
</evidence>
<reference evidence="12" key="1">
    <citation type="submission" date="2017-07" db="EMBL/GenBank/DDBJ databases">
        <authorList>
            <person name="Varghese N."/>
            <person name="Submissions S."/>
        </authorList>
    </citation>
    <scope>NUCLEOTIDE SEQUENCE [LARGE SCALE GENOMIC DNA]</scope>
    <source>
        <strain evidence="12">NLAE-zl-C134</strain>
    </source>
</reference>
<evidence type="ECO:0000256" key="10">
    <source>
        <dbReference type="SAM" id="Phobius"/>
    </source>
</evidence>
<sequence length="455" mass="50107">MINAIDAKEKQKQFILNEGLWKVMAQLSWPAVVAMVLYGFNAVLDAIFVGQFVNDVALAGVSLAYPLSQISTAFGSLIGVGAGSVLSIAIGAKDIKTQRNLLGVVNRLSIICAILYMVVAFVFAEPLIAMMGGQGEALAYGVSYFRICTVGAFFWIYGLAGNMIIRAEGRMKTAAWMMGVGLIVNAVFNYIFMVIFNMGVEGAAWGTNVGMFVYTLMGWIYFGRDKATFQANLVSLKGDREITSSVVRLGMPSLIMSIMSLIQGLVVFNALARYGTIADIAFYGVVYRVFQFLLTPIFGLMRALQPVIGINYGAKQYDRVIRSYKIFAAAALLLTLPFWIISLVTPGSILGMMLKDQVFTGTQFLYFRVYMAILPVLSFIFMAMTLFPAIDKSKPAMIIGIARQVVFYIPVMLFLPKVVGVSGIYYGSLAIDAVIVLWTMLLVKKEFNRLRENKI</sequence>
<dbReference type="EMBL" id="UHJJ01000005">
    <property type="protein sequence ID" value="SUQ14221.1"/>
    <property type="molecule type" value="Genomic_DNA"/>
</dbReference>
<evidence type="ECO:0000256" key="1">
    <source>
        <dbReference type="ARBA" id="ARBA00004651"/>
    </source>
</evidence>
<dbReference type="GO" id="GO:0042910">
    <property type="term" value="F:xenobiotic transmembrane transporter activity"/>
    <property type="evidence" value="ECO:0007669"/>
    <property type="project" value="InterPro"/>
</dbReference>
<feature type="transmembrane region" description="Helical" evidence="10">
    <location>
        <begin position="324"/>
        <end position="345"/>
    </location>
</feature>
<feature type="transmembrane region" description="Helical" evidence="10">
    <location>
        <begin position="202"/>
        <end position="222"/>
    </location>
</feature>
<keyword evidence="8 10" id="KW-0472">Membrane</keyword>
<evidence type="ECO:0000256" key="5">
    <source>
        <dbReference type="ARBA" id="ARBA00022475"/>
    </source>
</evidence>
<comment type="subcellular location">
    <subcellularLocation>
        <location evidence="1">Cell membrane</location>
        <topology evidence="1">Multi-pass membrane protein</topology>
    </subcellularLocation>
</comment>
<keyword evidence="7 10" id="KW-1133">Transmembrane helix</keyword>
<dbReference type="InterPro" id="IPR048279">
    <property type="entry name" value="MdtK-like"/>
</dbReference>
<evidence type="ECO:0000313" key="12">
    <source>
        <dbReference type="Proteomes" id="UP000254051"/>
    </source>
</evidence>
<organism evidence="11 12">
    <name type="scientific">Faecalicatena contorta</name>
    <dbReference type="NCBI Taxonomy" id="39482"/>
    <lineage>
        <taxon>Bacteria</taxon>
        <taxon>Bacillati</taxon>
        <taxon>Bacillota</taxon>
        <taxon>Clostridia</taxon>
        <taxon>Lachnospirales</taxon>
        <taxon>Lachnospiraceae</taxon>
        <taxon>Faecalicatena</taxon>
    </lineage>
</organism>
<dbReference type="GO" id="GO:0005886">
    <property type="term" value="C:plasma membrane"/>
    <property type="evidence" value="ECO:0007669"/>
    <property type="project" value="UniProtKB-SubCell"/>
</dbReference>
<feature type="transmembrane region" description="Helical" evidence="10">
    <location>
        <begin position="397"/>
        <end position="418"/>
    </location>
</feature>
<dbReference type="PIRSF" id="PIRSF006603">
    <property type="entry name" value="DinF"/>
    <property type="match status" value="1"/>
</dbReference>
<keyword evidence="9" id="KW-0046">Antibiotic resistance</keyword>
<keyword evidence="4" id="KW-0813">Transport</keyword>
<feature type="transmembrane region" description="Helical" evidence="10">
    <location>
        <begin position="104"/>
        <end position="124"/>
    </location>
</feature>
<accession>A0A315ZZ02</accession>
<feature type="transmembrane region" description="Helical" evidence="10">
    <location>
        <begin position="280"/>
        <end position="304"/>
    </location>
</feature>
<dbReference type="Proteomes" id="UP000254051">
    <property type="component" value="Unassembled WGS sequence"/>
</dbReference>
<protein>
    <recommendedName>
        <fullName evidence="3">Multidrug export protein MepA</fullName>
    </recommendedName>
</protein>
<feature type="transmembrane region" description="Helical" evidence="10">
    <location>
        <begin position="424"/>
        <end position="443"/>
    </location>
</feature>
<dbReference type="InterPro" id="IPR045070">
    <property type="entry name" value="MATE_MepA-like"/>
</dbReference>
<dbReference type="InterPro" id="IPR002528">
    <property type="entry name" value="MATE_fam"/>
</dbReference>
<dbReference type="OrthoDB" id="9811110at2"/>
<dbReference type="PANTHER" id="PTHR43823:SF3">
    <property type="entry name" value="MULTIDRUG EXPORT PROTEIN MEPA"/>
    <property type="match status" value="1"/>
</dbReference>
<keyword evidence="5" id="KW-1003">Cell membrane</keyword>
<feature type="transmembrane region" description="Helical" evidence="10">
    <location>
        <begin position="31"/>
        <end position="53"/>
    </location>
</feature>
<evidence type="ECO:0000256" key="9">
    <source>
        <dbReference type="ARBA" id="ARBA00023251"/>
    </source>
</evidence>
<feature type="transmembrane region" description="Helical" evidence="10">
    <location>
        <begin position="176"/>
        <end position="196"/>
    </location>
</feature>
<dbReference type="PANTHER" id="PTHR43823">
    <property type="entry name" value="SPORULATION PROTEIN YKVU"/>
    <property type="match status" value="1"/>
</dbReference>
<name>A0A315ZZ02_9FIRM</name>
<dbReference type="InterPro" id="IPR051327">
    <property type="entry name" value="MATE_MepA_subfamily"/>
</dbReference>